<dbReference type="SUPFAM" id="SSF50891">
    <property type="entry name" value="Cyclophilin-like"/>
    <property type="match status" value="1"/>
</dbReference>
<dbReference type="PANTHER" id="PTHR43246">
    <property type="entry name" value="PEPTIDYL-PROLYL CIS-TRANS ISOMERASE CYP38, CHLOROPLASTIC"/>
    <property type="match status" value="1"/>
</dbReference>
<dbReference type="PROSITE" id="PS50072">
    <property type="entry name" value="CSA_PPIASE_2"/>
    <property type="match status" value="1"/>
</dbReference>
<reference evidence="6" key="1">
    <citation type="submission" date="2019-07" db="EMBL/GenBank/DDBJ databases">
        <title>Chitinimonas sp. nov., isolated from Ny-Alesund, arctica soil.</title>
        <authorList>
            <person name="Xu Q."/>
            <person name="Peng F."/>
        </authorList>
    </citation>
    <scope>NUCLEOTIDE SEQUENCE [LARGE SCALE GENOMIC DNA]</scope>
    <source>
        <strain evidence="6">R3-44</strain>
    </source>
</reference>
<evidence type="ECO:0000256" key="3">
    <source>
        <dbReference type="ARBA" id="ARBA00023235"/>
    </source>
</evidence>
<keyword evidence="3 5" id="KW-0413">Isomerase</keyword>
<gene>
    <name evidence="5" type="ORF">FNU76_16040</name>
</gene>
<protein>
    <recommendedName>
        <fullName evidence="1">peptidylprolyl isomerase</fullName>
        <ecNumber evidence="1">5.2.1.8</ecNumber>
    </recommendedName>
</protein>
<sequence>MELNGSQVIMELAPRFAPRHAANIRTLTRERYYDGLVVLRVQDNFVTQWGDPSEEEKEKAKLKPLGGADAHLPAEFSVPLAGMPLTRLRDSDGFAAVTGFVDGVPVAADPKLNKAWIPHCYGVVGAARGNEVDSSNGSGLYVIIGQAPRALDLNITVVGRVLKGMEALSGLPRGMGPMGFYEKPEQYVPIRRVRLLADIPAGERPALEVMRTDTPTWAAWVEARRHTSGDWYVHSPEHVDVCNLAVPTRVPTQ</sequence>
<dbReference type="InterPro" id="IPR002130">
    <property type="entry name" value="Cyclophilin-type_PPIase_dom"/>
</dbReference>
<dbReference type="GO" id="GO:0003755">
    <property type="term" value="F:peptidyl-prolyl cis-trans isomerase activity"/>
    <property type="evidence" value="ECO:0007669"/>
    <property type="project" value="UniProtKB-KW"/>
</dbReference>
<organism evidence="5 6">
    <name type="scientific">Chitinimonas arctica</name>
    <dbReference type="NCBI Taxonomy" id="2594795"/>
    <lineage>
        <taxon>Bacteria</taxon>
        <taxon>Pseudomonadati</taxon>
        <taxon>Pseudomonadota</taxon>
        <taxon>Betaproteobacteria</taxon>
        <taxon>Neisseriales</taxon>
        <taxon>Chitinibacteraceae</taxon>
        <taxon>Chitinimonas</taxon>
    </lineage>
</organism>
<evidence type="ECO:0000256" key="1">
    <source>
        <dbReference type="ARBA" id="ARBA00013194"/>
    </source>
</evidence>
<dbReference type="KEGG" id="cari:FNU76_16040"/>
<evidence type="ECO:0000313" key="6">
    <source>
        <dbReference type="Proteomes" id="UP000317550"/>
    </source>
</evidence>
<dbReference type="EMBL" id="CP041730">
    <property type="protein sequence ID" value="QDQ29352.1"/>
    <property type="molecule type" value="Genomic_DNA"/>
</dbReference>
<name>A0A516SMG3_9NEIS</name>
<keyword evidence="2" id="KW-0697">Rotamase</keyword>
<dbReference type="InterPro" id="IPR029000">
    <property type="entry name" value="Cyclophilin-like_dom_sf"/>
</dbReference>
<dbReference type="Pfam" id="PF00160">
    <property type="entry name" value="Pro_isomerase"/>
    <property type="match status" value="1"/>
</dbReference>
<feature type="domain" description="PPIase cyclophilin-type" evidence="4">
    <location>
        <begin position="1"/>
        <end position="195"/>
    </location>
</feature>
<evidence type="ECO:0000313" key="5">
    <source>
        <dbReference type="EMBL" id="QDQ29352.1"/>
    </source>
</evidence>
<dbReference type="AlphaFoldDB" id="A0A516SMG3"/>
<proteinExistence type="predicted"/>
<dbReference type="InterPro" id="IPR044665">
    <property type="entry name" value="E_coli_cyclophilin_A-like"/>
</dbReference>
<accession>A0A516SMG3</accession>
<evidence type="ECO:0000256" key="2">
    <source>
        <dbReference type="ARBA" id="ARBA00023110"/>
    </source>
</evidence>
<keyword evidence="6" id="KW-1185">Reference proteome</keyword>
<dbReference type="Gene3D" id="2.40.100.10">
    <property type="entry name" value="Cyclophilin-like"/>
    <property type="match status" value="1"/>
</dbReference>
<dbReference type="OrthoDB" id="9807797at2"/>
<evidence type="ECO:0000259" key="4">
    <source>
        <dbReference type="PROSITE" id="PS50072"/>
    </source>
</evidence>
<dbReference type="EC" id="5.2.1.8" evidence="1"/>
<dbReference type="Proteomes" id="UP000317550">
    <property type="component" value="Chromosome"/>
</dbReference>